<organism evidence="1 2">
    <name type="scientific">Chamaesiphon minutus (strain ATCC 27169 / PCC 6605)</name>
    <dbReference type="NCBI Taxonomy" id="1173020"/>
    <lineage>
        <taxon>Bacteria</taxon>
        <taxon>Bacillati</taxon>
        <taxon>Cyanobacteriota</taxon>
        <taxon>Cyanophyceae</taxon>
        <taxon>Gomontiellales</taxon>
        <taxon>Chamaesiphonaceae</taxon>
        <taxon>Chamaesiphon</taxon>
    </lineage>
</organism>
<keyword evidence="1" id="KW-0614">Plasmid</keyword>
<geneLocation type="plasmid" evidence="1 2">
    <name>pCHA6605.02</name>
</geneLocation>
<name>K9USK0_CHAP6</name>
<dbReference type="RefSeq" id="WP_015162884.1">
    <property type="nucleotide sequence ID" value="NC_019698.1"/>
</dbReference>
<dbReference type="NCBIfam" id="NF041282">
    <property type="entry name" value="TnpC_regulator"/>
    <property type="match status" value="1"/>
</dbReference>
<dbReference type="InterPro" id="IPR049837">
    <property type="entry name" value="TnpC_reg-like"/>
</dbReference>
<proteinExistence type="predicted"/>
<accession>K9USK0</accession>
<keyword evidence="2" id="KW-1185">Reference proteome</keyword>
<dbReference type="KEGG" id="cmp:Cha6605_6417"/>
<gene>
    <name evidence="1" type="ORF">Cha6605_6417</name>
</gene>
<dbReference type="Proteomes" id="UP000010366">
    <property type="component" value="Plasmid pCHA6605.02"/>
</dbReference>
<dbReference type="EMBL" id="CP003602">
    <property type="protein sequence ID" value="AFY97234.1"/>
    <property type="molecule type" value="Genomic_DNA"/>
</dbReference>
<reference evidence="1 2" key="1">
    <citation type="submission" date="2012-05" db="EMBL/GenBank/DDBJ databases">
        <title>Finished plasmid 2 of genome of Chamaesiphon sp. PCC 6605.</title>
        <authorList>
            <consortium name="US DOE Joint Genome Institute"/>
            <person name="Gugger M."/>
            <person name="Coursin T."/>
            <person name="Rippka R."/>
            <person name="Tandeau De Marsac N."/>
            <person name="Huntemann M."/>
            <person name="Wei C.-L."/>
            <person name="Han J."/>
            <person name="Detter J.C."/>
            <person name="Han C."/>
            <person name="Tapia R."/>
            <person name="Chen A."/>
            <person name="Kyrpides N."/>
            <person name="Mavromatis K."/>
            <person name="Markowitz V."/>
            <person name="Szeto E."/>
            <person name="Ivanova N."/>
            <person name="Pagani I."/>
            <person name="Pati A."/>
            <person name="Goodwin L."/>
            <person name="Nordberg H.P."/>
            <person name="Cantor M.N."/>
            <person name="Hua S.X."/>
            <person name="Woyke T."/>
            <person name="Kerfeld C.A."/>
        </authorList>
    </citation>
    <scope>NUCLEOTIDE SEQUENCE [LARGE SCALE GENOMIC DNA]</scope>
    <source>
        <strain evidence="2">ATCC 27169 / PCC 6605</strain>
        <plasmid evidence="2">Plasmid pCHA6605.02</plasmid>
    </source>
</reference>
<evidence type="ECO:0000313" key="2">
    <source>
        <dbReference type="Proteomes" id="UP000010366"/>
    </source>
</evidence>
<sequence length="122" mass="13825">MSEKNHETDYGTLNSKKLDELQRSFDTTKILAAVDTIDEIRYRICEPDGMRQDLLDLHSMAHTIINGDSTLNAPRGTCIWEVAQDLELEIDEFATKLSEIANLLAKLGELVPDDEDEDEDED</sequence>
<dbReference type="HOGENOM" id="CLU_164582_0_0_3"/>
<dbReference type="AlphaFoldDB" id="K9USK0"/>
<evidence type="ECO:0000313" key="1">
    <source>
        <dbReference type="EMBL" id="AFY97234.1"/>
    </source>
</evidence>
<protein>
    <submittedName>
        <fullName evidence="1">Uncharacterized protein</fullName>
    </submittedName>
</protein>
<dbReference type="OrthoDB" id="582700at2"/>